<proteinExistence type="predicted"/>
<sequence>MSLSAAPLARHAGFSMLEVLIALIVISLGLLGIAGMQAAAINNTGIARSRSLGAIAADSMAAAMHANVAYWSNLSAANNNTWTVNASGVTSVNNSPSLTQTTDCSTANCTTAAMAAYDTTQWGTGMLATLPGGSGQIACTAATSNSPASCTITVSWLEKLSKVNSTNMAASATATAQYQMAVVP</sequence>
<reference evidence="2 3" key="1">
    <citation type="submission" date="2019-08" db="EMBL/GenBank/DDBJ databases">
        <title>Chromobacterium paludis, a novel bacterium isolated from a Maryland marsh pond.</title>
        <authorList>
            <person name="Blackburn M.B."/>
            <person name="Gundersen-Rindal D.E."/>
        </authorList>
    </citation>
    <scope>NUCLEOTIDE SEQUENCE [LARGE SCALE GENOMIC DNA]</scope>
    <source>
        <strain evidence="3">IIBBL 257-1</strain>
    </source>
</reference>
<feature type="transmembrane region" description="Helical" evidence="1">
    <location>
        <begin position="20"/>
        <end position="41"/>
    </location>
</feature>
<gene>
    <name evidence="2" type="primary">pilV</name>
    <name evidence="2" type="ORF">FYK34_09905</name>
</gene>
<dbReference type="RefSeq" id="WP_149296212.1">
    <property type="nucleotide sequence ID" value="NZ_CP043473.1"/>
</dbReference>
<dbReference type="EMBL" id="CP043473">
    <property type="protein sequence ID" value="QEL55855.1"/>
    <property type="molecule type" value="Genomic_DNA"/>
</dbReference>
<dbReference type="NCBIfam" id="TIGR02532">
    <property type="entry name" value="IV_pilin_GFxxxE"/>
    <property type="match status" value="1"/>
</dbReference>
<accession>A0A5C1DGC5</accession>
<keyword evidence="3" id="KW-1185">Reference proteome</keyword>
<keyword evidence="1" id="KW-1133">Transmembrane helix</keyword>
<dbReference type="InterPro" id="IPR012902">
    <property type="entry name" value="N_methyl_site"/>
</dbReference>
<evidence type="ECO:0000313" key="3">
    <source>
        <dbReference type="Proteomes" id="UP000322079"/>
    </source>
</evidence>
<name>A0A5C1DGC5_9NEIS</name>
<keyword evidence="1" id="KW-0812">Transmembrane</keyword>
<organism evidence="2 3">
    <name type="scientific">Chromobacterium paludis</name>
    <dbReference type="NCBI Taxonomy" id="2605945"/>
    <lineage>
        <taxon>Bacteria</taxon>
        <taxon>Pseudomonadati</taxon>
        <taxon>Pseudomonadota</taxon>
        <taxon>Betaproteobacteria</taxon>
        <taxon>Neisseriales</taxon>
        <taxon>Chromobacteriaceae</taxon>
        <taxon>Chromobacterium</taxon>
    </lineage>
</organism>
<dbReference type="AlphaFoldDB" id="A0A5C1DGC5"/>
<dbReference type="InterPro" id="IPR013362">
    <property type="entry name" value="Pilus_4_PilV"/>
</dbReference>
<keyword evidence="1" id="KW-0472">Membrane</keyword>
<protein>
    <submittedName>
        <fullName evidence="2">Type IV pilus modification protein PilV</fullName>
    </submittedName>
</protein>
<dbReference type="KEGG" id="chrm:FYK34_09905"/>
<evidence type="ECO:0000313" key="2">
    <source>
        <dbReference type="EMBL" id="QEL55855.1"/>
    </source>
</evidence>
<evidence type="ECO:0000256" key="1">
    <source>
        <dbReference type="SAM" id="Phobius"/>
    </source>
</evidence>
<dbReference type="NCBIfam" id="TIGR02523">
    <property type="entry name" value="type_IV_pilV"/>
    <property type="match status" value="1"/>
</dbReference>
<dbReference type="Proteomes" id="UP000322079">
    <property type="component" value="Chromosome"/>
</dbReference>
<dbReference type="Pfam" id="PF07963">
    <property type="entry name" value="N_methyl"/>
    <property type="match status" value="1"/>
</dbReference>